<dbReference type="Gene3D" id="3.30.70.1070">
    <property type="entry name" value="Sporulation related repeat"/>
    <property type="match status" value="1"/>
</dbReference>
<feature type="region of interest" description="Disordered" evidence="1">
    <location>
        <begin position="182"/>
        <end position="275"/>
    </location>
</feature>
<keyword evidence="2" id="KW-0732">Signal</keyword>
<reference evidence="5" key="1">
    <citation type="journal article" date="2019" name="Int. J. Syst. Evol. Microbiol.">
        <title>The Global Catalogue of Microorganisms (GCM) 10K type strain sequencing project: providing services to taxonomists for standard genome sequencing and annotation.</title>
        <authorList>
            <consortium name="The Broad Institute Genomics Platform"/>
            <consortium name="The Broad Institute Genome Sequencing Center for Infectious Disease"/>
            <person name="Wu L."/>
            <person name="Ma J."/>
        </authorList>
    </citation>
    <scope>NUCLEOTIDE SEQUENCE [LARGE SCALE GENOMIC DNA]</scope>
    <source>
        <strain evidence="5">CGMCC 1.6784</strain>
    </source>
</reference>
<evidence type="ECO:0000259" key="3">
    <source>
        <dbReference type="PROSITE" id="PS51724"/>
    </source>
</evidence>
<dbReference type="PANTHER" id="PTHR34183:SF1">
    <property type="entry name" value="ENDOLYTIC PEPTIDOGLYCAN TRANSGLYCOSYLASE RLPA"/>
    <property type="match status" value="1"/>
</dbReference>
<dbReference type="Proteomes" id="UP000605099">
    <property type="component" value="Unassembled WGS sequence"/>
</dbReference>
<dbReference type="SUPFAM" id="SSF110997">
    <property type="entry name" value="Sporulation related repeat"/>
    <property type="match status" value="1"/>
</dbReference>
<feature type="compositionally biased region" description="Low complexity" evidence="1">
    <location>
        <begin position="234"/>
        <end position="247"/>
    </location>
</feature>
<sequence length="343" mass="36084">MRLPVKRVLPLAALLLLSTGPAYAKDRDERPAAPVTGPAADYPVVVGEPFTIGNTVWTPTDQLNYDAVGYATIGGEELSGITGAHKTLPLPCYVEVTALDTGKTILLRLEKRGPMVNDVLIQLSPMAAAQLGLAPGQHSPVRVRRVNPPEPERSLLRTGKRAPERMETPDGLLKVLRRKLAEQEPLRPSPSTPPAMPKEVSPSVTKTPAPKPDVKTSKPPKTMPTPEPSPVPATPVSVDPDAAIAPLAPVPPAAPKPEAPKPATTEAATTPPSAKGTLVVQVAAFGVEANAKKAAKQLDGNISHSGKYWRVQLGPFANRAQAAPALEKAKSAGYSDARIQSAD</sequence>
<keyword evidence="5" id="KW-1185">Reference proteome</keyword>
<protein>
    <recommendedName>
        <fullName evidence="3">SPOR domain-containing protein</fullName>
    </recommendedName>
</protein>
<evidence type="ECO:0000256" key="2">
    <source>
        <dbReference type="SAM" id="SignalP"/>
    </source>
</evidence>
<dbReference type="EMBL" id="BMLK01000015">
    <property type="protein sequence ID" value="GGN55003.1"/>
    <property type="molecule type" value="Genomic_DNA"/>
</dbReference>
<comment type="caution">
    <text evidence="4">The sequence shown here is derived from an EMBL/GenBank/DDBJ whole genome shotgun (WGS) entry which is preliminary data.</text>
</comment>
<dbReference type="PRINTS" id="PR01217">
    <property type="entry name" value="PRICHEXTENSN"/>
</dbReference>
<dbReference type="Gene3D" id="2.40.40.10">
    <property type="entry name" value="RlpA-like domain"/>
    <property type="match status" value="1"/>
</dbReference>
<dbReference type="InterPro" id="IPR036908">
    <property type="entry name" value="RlpA-like_sf"/>
</dbReference>
<dbReference type="Pfam" id="PF05036">
    <property type="entry name" value="SPOR"/>
    <property type="match status" value="1"/>
</dbReference>
<feature type="compositionally biased region" description="Pro residues" evidence="1">
    <location>
        <begin position="187"/>
        <end position="196"/>
    </location>
</feature>
<feature type="compositionally biased region" description="Basic and acidic residues" evidence="1">
    <location>
        <begin position="150"/>
        <end position="168"/>
    </location>
</feature>
<accession>A0ABQ2JTC5</accession>
<proteinExistence type="predicted"/>
<name>A0ABQ2JTC5_9SPHN</name>
<organism evidence="4 5">
    <name type="scientific">Novosphingobium indicum</name>
    <dbReference type="NCBI Taxonomy" id="462949"/>
    <lineage>
        <taxon>Bacteria</taxon>
        <taxon>Pseudomonadati</taxon>
        <taxon>Pseudomonadota</taxon>
        <taxon>Alphaproteobacteria</taxon>
        <taxon>Sphingomonadales</taxon>
        <taxon>Sphingomonadaceae</taxon>
        <taxon>Novosphingobium</taxon>
    </lineage>
</organism>
<dbReference type="RefSeq" id="WP_188821066.1">
    <property type="nucleotide sequence ID" value="NZ_BMLK01000015.1"/>
</dbReference>
<dbReference type="PROSITE" id="PS51724">
    <property type="entry name" value="SPOR"/>
    <property type="match status" value="1"/>
</dbReference>
<dbReference type="CDD" id="cd22268">
    <property type="entry name" value="DPBB_RlpA-like"/>
    <property type="match status" value="1"/>
</dbReference>
<gene>
    <name evidence="4" type="ORF">GCM10011349_31220</name>
</gene>
<feature type="domain" description="SPOR" evidence="3">
    <location>
        <begin position="272"/>
        <end position="343"/>
    </location>
</feature>
<feature type="compositionally biased region" description="Low complexity" evidence="1">
    <location>
        <begin position="261"/>
        <end position="274"/>
    </location>
</feature>
<dbReference type="InterPro" id="IPR007730">
    <property type="entry name" value="SPOR-like_dom"/>
</dbReference>
<evidence type="ECO:0000256" key="1">
    <source>
        <dbReference type="SAM" id="MobiDB-lite"/>
    </source>
</evidence>
<dbReference type="PANTHER" id="PTHR34183">
    <property type="entry name" value="ENDOLYTIC PEPTIDOGLYCAN TRANSGLYCOSYLASE RLPA"/>
    <property type="match status" value="1"/>
</dbReference>
<feature type="compositionally biased region" description="Pro residues" evidence="1">
    <location>
        <begin position="221"/>
        <end position="233"/>
    </location>
</feature>
<evidence type="ECO:0000313" key="4">
    <source>
        <dbReference type="EMBL" id="GGN55003.1"/>
    </source>
</evidence>
<feature type="region of interest" description="Disordered" evidence="1">
    <location>
        <begin position="135"/>
        <end position="170"/>
    </location>
</feature>
<evidence type="ECO:0000313" key="5">
    <source>
        <dbReference type="Proteomes" id="UP000605099"/>
    </source>
</evidence>
<feature type="compositionally biased region" description="Pro residues" evidence="1">
    <location>
        <begin position="248"/>
        <end position="257"/>
    </location>
</feature>
<feature type="signal peptide" evidence="2">
    <location>
        <begin position="1"/>
        <end position="24"/>
    </location>
</feature>
<feature type="chain" id="PRO_5045912544" description="SPOR domain-containing protein" evidence="2">
    <location>
        <begin position="25"/>
        <end position="343"/>
    </location>
</feature>
<dbReference type="InterPro" id="IPR036680">
    <property type="entry name" value="SPOR-like_sf"/>
</dbReference>